<dbReference type="PANTHER" id="PTHR10039">
    <property type="entry name" value="AMELOGENIN"/>
    <property type="match status" value="1"/>
</dbReference>
<evidence type="ECO:0000313" key="5">
    <source>
        <dbReference type="Proteomes" id="UP000094444"/>
    </source>
</evidence>
<dbReference type="OrthoDB" id="448455at2759"/>
<feature type="domain" description="Fungal STAND N-terminal Goodbye" evidence="2">
    <location>
        <begin position="39"/>
        <end position="164"/>
    </location>
</feature>
<keyword evidence="5" id="KW-1185">Reference proteome</keyword>
<dbReference type="InParanoid" id="A0A2P5HEI8"/>
<comment type="caution">
    <text evidence="4">The sequence shown here is derived from an EMBL/GenBank/DDBJ whole genome shotgun (WGS) entry which is preliminary data.</text>
</comment>
<dbReference type="PANTHER" id="PTHR10039:SF17">
    <property type="entry name" value="FUNGAL STAND N-TERMINAL GOODBYE DOMAIN-CONTAINING PROTEIN-RELATED"/>
    <property type="match status" value="1"/>
</dbReference>
<reference evidence="4" key="1">
    <citation type="submission" date="2017-09" db="EMBL/GenBank/DDBJ databases">
        <title>Polyketide synthases of a Diaporthe helianthi virulent isolate.</title>
        <authorList>
            <person name="Baroncelli R."/>
        </authorList>
    </citation>
    <scope>NUCLEOTIDE SEQUENCE [LARGE SCALE GENOMIC DNA]</scope>
    <source>
        <strain evidence="4">7/96</strain>
    </source>
</reference>
<evidence type="ECO:0000256" key="1">
    <source>
        <dbReference type="ARBA" id="ARBA00022737"/>
    </source>
</evidence>
<name>A0A2P5HEI8_DIAHE</name>
<dbReference type="STRING" id="158607.A0A2P5HEI8"/>
<gene>
    <name evidence="4" type="ORF">DHEL01_v212959</name>
</gene>
<accession>A0A2P5HEI8</accession>
<evidence type="ECO:0000259" key="2">
    <source>
        <dbReference type="Pfam" id="PF17109"/>
    </source>
</evidence>
<evidence type="ECO:0000259" key="3">
    <source>
        <dbReference type="Pfam" id="PF24883"/>
    </source>
</evidence>
<dbReference type="AlphaFoldDB" id="A0A2P5HEI8"/>
<dbReference type="InterPro" id="IPR031350">
    <property type="entry name" value="Goodbye_dom"/>
</dbReference>
<dbReference type="InterPro" id="IPR056884">
    <property type="entry name" value="NPHP3-like_N"/>
</dbReference>
<evidence type="ECO:0000313" key="4">
    <source>
        <dbReference type="EMBL" id="POS68647.1"/>
    </source>
</evidence>
<dbReference type="Proteomes" id="UP000094444">
    <property type="component" value="Unassembled WGS sequence"/>
</dbReference>
<sequence>MAAQLKEAGGTKEGFNANLIWYPALIIADENLNDLAPFWQEAVKAYERECEHRIELIPENQPQNADDLLALIEKKSDDFKSFREKHKKLWSRLKRFAEPIATTGKLLSTILGSSNPWGAPVSIVLTSVLHLVSSCQGVTQAYDWIEGILSDAELGDFCQRLQVYQKASMNNALKRKIVAILAFILRIIGRAEILIKRNRFREYLRVSFIGKDEKTHALVEDLNKLLTNEQRLVLALTYEKATDAVRVGTETKRAVEGVQDGVKQLTAAVGESVKSQADARLLEKLKHTLQTAASTSTDDWYSSYRRRLLQGSGSWLQSEEFFDYWMQHRAPVLWIFGDPGSGKTMLSTWLISLPYWEIEVIRKSCGLPRELQ</sequence>
<dbReference type="Pfam" id="PF17109">
    <property type="entry name" value="Goodbye"/>
    <property type="match status" value="1"/>
</dbReference>
<organism evidence="4 5">
    <name type="scientific">Diaporthe helianthi</name>
    <dbReference type="NCBI Taxonomy" id="158607"/>
    <lineage>
        <taxon>Eukaryota</taxon>
        <taxon>Fungi</taxon>
        <taxon>Dikarya</taxon>
        <taxon>Ascomycota</taxon>
        <taxon>Pezizomycotina</taxon>
        <taxon>Sordariomycetes</taxon>
        <taxon>Sordariomycetidae</taxon>
        <taxon>Diaporthales</taxon>
        <taxon>Diaporthaceae</taxon>
        <taxon>Diaporthe</taxon>
    </lineage>
</organism>
<dbReference type="EMBL" id="MAVT02003595">
    <property type="protein sequence ID" value="POS68647.1"/>
    <property type="molecule type" value="Genomic_DNA"/>
</dbReference>
<protein>
    <submittedName>
        <fullName evidence="4">Uncharacterized protein</fullName>
    </submittedName>
</protein>
<dbReference type="Pfam" id="PF24883">
    <property type="entry name" value="NPHP3_N"/>
    <property type="match status" value="1"/>
</dbReference>
<keyword evidence="1" id="KW-0677">Repeat</keyword>
<proteinExistence type="predicted"/>
<feature type="domain" description="Nephrocystin 3-like N-terminal" evidence="3">
    <location>
        <begin position="311"/>
        <end position="351"/>
    </location>
</feature>